<gene>
    <name evidence="5" type="ORF">J5Y03_15465</name>
</gene>
<dbReference type="Pfam" id="PF19290">
    <property type="entry name" value="PmbA_TldD_2nd"/>
    <property type="match status" value="1"/>
</dbReference>
<dbReference type="InterPro" id="IPR047657">
    <property type="entry name" value="PmbA"/>
</dbReference>
<dbReference type="InterPro" id="IPR036059">
    <property type="entry name" value="TldD/PmbA_sf"/>
</dbReference>
<name>A0A940SL01_9BACI</name>
<dbReference type="AlphaFoldDB" id="A0A940SL01"/>
<comment type="similarity">
    <text evidence="1">Belongs to the peptidase U62 family.</text>
</comment>
<evidence type="ECO:0000259" key="2">
    <source>
        <dbReference type="Pfam" id="PF01523"/>
    </source>
</evidence>
<dbReference type="InterPro" id="IPR035068">
    <property type="entry name" value="TldD/PmbA_N"/>
</dbReference>
<feature type="domain" description="Metalloprotease TldD/E C-terminal" evidence="3">
    <location>
        <begin position="225"/>
        <end position="449"/>
    </location>
</feature>
<dbReference type="Gene3D" id="3.30.2290.10">
    <property type="entry name" value="PmbA/TldD superfamily"/>
    <property type="match status" value="1"/>
</dbReference>
<dbReference type="GO" id="GO:0005829">
    <property type="term" value="C:cytosol"/>
    <property type="evidence" value="ECO:0007669"/>
    <property type="project" value="TreeGrafter"/>
</dbReference>
<comment type="caution">
    <text evidence="5">The sequence shown here is derived from an EMBL/GenBank/DDBJ whole genome shotgun (WGS) entry which is preliminary data.</text>
</comment>
<feature type="domain" description="Metalloprotease TldD/E N-terminal" evidence="2">
    <location>
        <begin position="22"/>
        <end position="86"/>
    </location>
</feature>
<accession>A0A940SL01</accession>
<protein>
    <submittedName>
        <fullName evidence="5">TldD/PmbA family protein</fullName>
    </submittedName>
</protein>
<proteinExistence type="inferred from homology"/>
<evidence type="ECO:0000313" key="5">
    <source>
        <dbReference type="EMBL" id="MBP0726559.1"/>
    </source>
</evidence>
<dbReference type="InterPro" id="IPR045570">
    <property type="entry name" value="Metalloprtase-TldD/E_cen_dom"/>
</dbReference>
<dbReference type="EMBL" id="JAGIYQ010000012">
    <property type="protein sequence ID" value="MBP0726559.1"/>
    <property type="molecule type" value="Genomic_DNA"/>
</dbReference>
<dbReference type="SUPFAM" id="SSF111283">
    <property type="entry name" value="Putative modulator of DNA gyrase, PmbA/TldD"/>
    <property type="match status" value="1"/>
</dbReference>
<reference evidence="5" key="1">
    <citation type="submission" date="2021-04" db="EMBL/GenBank/DDBJ databases">
        <title>Genome seq and assembly of Bacillus sp.</title>
        <authorList>
            <person name="Chhetri G."/>
        </authorList>
    </citation>
    <scope>NUCLEOTIDE SEQUENCE</scope>
    <source>
        <strain evidence="5">RG28</strain>
    </source>
</reference>
<evidence type="ECO:0000256" key="1">
    <source>
        <dbReference type="ARBA" id="ARBA00005836"/>
    </source>
</evidence>
<dbReference type="Pfam" id="PF19289">
    <property type="entry name" value="PmbA_TldD_3rd"/>
    <property type="match status" value="1"/>
</dbReference>
<dbReference type="Proteomes" id="UP000682134">
    <property type="component" value="Unassembled WGS sequence"/>
</dbReference>
<organism evidence="5 6">
    <name type="scientific">Gottfriedia endophytica</name>
    <dbReference type="NCBI Taxonomy" id="2820819"/>
    <lineage>
        <taxon>Bacteria</taxon>
        <taxon>Bacillati</taxon>
        <taxon>Bacillota</taxon>
        <taxon>Bacilli</taxon>
        <taxon>Bacillales</taxon>
        <taxon>Bacillaceae</taxon>
        <taxon>Gottfriedia</taxon>
    </lineage>
</organism>
<keyword evidence="6" id="KW-1185">Reference proteome</keyword>
<evidence type="ECO:0000259" key="3">
    <source>
        <dbReference type="Pfam" id="PF19289"/>
    </source>
</evidence>
<sequence>MKIQEFKDLVFKRAAELNLIEYELYYHQSDSVEINVFQQEIDQYSNNSEIGVSFRCLYEGKMGYSFTEKLNEEEAMAIVDHAKDSALFTENDDKQFIHDGNDEIETINLVNNKIEDVSIEDKFKFTLNLEKNVLEESEKVSQVMECTYSEKLSRYGIINSKGLNREYQCNNIMTYAFPVIKEEDKAYSDYSFKCTSSFYKLDAKELAKNVVKKVESKIGGKSITSGAYKVVIENETMAHLLQTFSGVFSSENTQKGLSLLKGKEGSKIASSNVTIIDNPHLEDGAHSFPFDSEGVATTSKKVVDQGNLVTLLYNLSTANKENRKSTGNGFKSSYQSPVTVLPSNFYIENGERTFEQLIQNVENGLLITSVEGTHAGANMVSGDFSLAASGFKISEGEISTPVEQITISGNFFDLLNNIEAVGSDLSFFYPYSGYFGSPSVIVSEISVAGE</sequence>
<dbReference type="PANTHER" id="PTHR43421:SF1">
    <property type="entry name" value="METALLOPROTEASE PMBA"/>
    <property type="match status" value="1"/>
</dbReference>
<evidence type="ECO:0000259" key="4">
    <source>
        <dbReference type="Pfam" id="PF19290"/>
    </source>
</evidence>
<dbReference type="GO" id="GO:0008237">
    <property type="term" value="F:metallopeptidase activity"/>
    <property type="evidence" value="ECO:0007669"/>
    <property type="project" value="InterPro"/>
</dbReference>
<dbReference type="PANTHER" id="PTHR43421">
    <property type="entry name" value="METALLOPROTEASE PMBA"/>
    <property type="match status" value="1"/>
</dbReference>
<dbReference type="RefSeq" id="WP_209406899.1">
    <property type="nucleotide sequence ID" value="NZ_JAGIYQ010000012.1"/>
</dbReference>
<dbReference type="InterPro" id="IPR002510">
    <property type="entry name" value="Metalloprtase-TldD/E_N"/>
</dbReference>
<feature type="domain" description="Metalloprotease TldD/E central" evidence="4">
    <location>
        <begin position="113"/>
        <end position="216"/>
    </location>
</feature>
<dbReference type="GO" id="GO:0006508">
    <property type="term" value="P:proteolysis"/>
    <property type="evidence" value="ECO:0007669"/>
    <property type="project" value="InterPro"/>
</dbReference>
<evidence type="ECO:0000313" key="6">
    <source>
        <dbReference type="Proteomes" id="UP000682134"/>
    </source>
</evidence>
<dbReference type="Pfam" id="PF01523">
    <property type="entry name" value="PmbA_TldD_1st"/>
    <property type="match status" value="1"/>
</dbReference>
<dbReference type="InterPro" id="IPR045569">
    <property type="entry name" value="Metalloprtase-TldD/E_C"/>
</dbReference>